<evidence type="ECO:0000313" key="5">
    <source>
        <dbReference type="Proteomes" id="UP000544872"/>
    </source>
</evidence>
<evidence type="ECO:0000256" key="1">
    <source>
        <dbReference type="ARBA" id="ARBA00008106"/>
    </source>
</evidence>
<dbReference type="SFLD" id="SFLDG01129">
    <property type="entry name" value="C1.5:_HAD__Beta-PGM__Phosphata"/>
    <property type="match status" value="1"/>
</dbReference>
<dbReference type="GO" id="GO:0018784">
    <property type="term" value="F:(S)-2-haloacid dehalogenase activity"/>
    <property type="evidence" value="ECO:0007669"/>
    <property type="project" value="UniProtKB-UniRule"/>
</dbReference>
<gene>
    <name evidence="4" type="ORF">FHS48_003502</name>
</gene>
<comment type="catalytic activity">
    <reaction evidence="3">
        <text>an (S)-2-haloacid + H2O = a (2R)-2-hydroxycarboxylate + a halide anion + H(+)</text>
        <dbReference type="Rhea" id="RHEA:11192"/>
        <dbReference type="ChEBI" id="CHEBI:15377"/>
        <dbReference type="ChEBI" id="CHEBI:15378"/>
        <dbReference type="ChEBI" id="CHEBI:16042"/>
        <dbReference type="ChEBI" id="CHEBI:58314"/>
        <dbReference type="ChEBI" id="CHEBI:137405"/>
        <dbReference type="EC" id="3.8.1.2"/>
    </reaction>
</comment>
<dbReference type="Gene3D" id="1.10.150.240">
    <property type="entry name" value="Putative phosphatase, domain 2"/>
    <property type="match status" value="1"/>
</dbReference>
<accession>A0A7X0DNK1</accession>
<dbReference type="SFLD" id="SFLDS00003">
    <property type="entry name" value="Haloacid_Dehalogenase"/>
    <property type="match status" value="1"/>
</dbReference>
<dbReference type="InterPro" id="IPR051540">
    <property type="entry name" value="S-2-haloacid_dehalogenase"/>
</dbReference>
<dbReference type="SFLD" id="SFLDG01135">
    <property type="entry name" value="C1.5.6:_HAD__Beta-PGM__Phospha"/>
    <property type="match status" value="1"/>
</dbReference>
<comment type="similarity">
    <text evidence="1 3">Belongs to the HAD-like hydrolase superfamily. S-2-haloalkanoic acid dehalogenase family.</text>
</comment>
<keyword evidence="2 3" id="KW-0378">Hydrolase</keyword>
<dbReference type="Pfam" id="PF00702">
    <property type="entry name" value="Hydrolase"/>
    <property type="match status" value="1"/>
</dbReference>
<keyword evidence="5" id="KW-1185">Reference proteome</keyword>
<evidence type="ECO:0000256" key="3">
    <source>
        <dbReference type="RuleBase" id="RU368077"/>
    </source>
</evidence>
<dbReference type="InterPro" id="IPR036412">
    <property type="entry name" value="HAD-like_sf"/>
</dbReference>
<dbReference type="SFLD" id="SFLDF00045">
    <property type="entry name" value="2-haloacid_dehalogenase"/>
    <property type="match status" value="1"/>
</dbReference>
<comment type="function">
    <text evidence="3">Catalyzes the hydrolytic dehalogenation of small (S)-2-haloalkanoic acids to yield the corresponding (R)-2-hydroxyalkanoic acids.</text>
</comment>
<dbReference type="NCBIfam" id="TIGR01493">
    <property type="entry name" value="HAD-SF-IA-v2"/>
    <property type="match status" value="1"/>
</dbReference>
<reference evidence="4 5" key="1">
    <citation type="submission" date="2020-08" db="EMBL/GenBank/DDBJ databases">
        <title>Genomic Encyclopedia of Type Strains, Phase IV (KMG-IV): sequencing the most valuable type-strain genomes for metagenomic binning, comparative biology and taxonomic classification.</title>
        <authorList>
            <person name="Goeker M."/>
        </authorList>
    </citation>
    <scope>NUCLEOTIDE SEQUENCE [LARGE SCALE GENOMIC DNA]</scope>
    <source>
        <strain evidence="4 5">DSM 11590</strain>
    </source>
</reference>
<organism evidence="4 5">
    <name type="scientific">Novispirillum itersonii</name>
    <name type="common">Aquaspirillum itersonii</name>
    <dbReference type="NCBI Taxonomy" id="189"/>
    <lineage>
        <taxon>Bacteria</taxon>
        <taxon>Pseudomonadati</taxon>
        <taxon>Pseudomonadota</taxon>
        <taxon>Alphaproteobacteria</taxon>
        <taxon>Rhodospirillales</taxon>
        <taxon>Novispirillaceae</taxon>
        <taxon>Novispirillum</taxon>
    </lineage>
</organism>
<dbReference type="RefSeq" id="WP_184265368.1">
    <property type="nucleotide sequence ID" value="NZ_JACIIX010000016.1"/>
</dbReference>
<dbReference type="InterPro" id="IPR006328">
    <property type="entry name" value="2-HAD"/>
</dbReference>
<dbReference type="SUPFAM" id="SSF56784">
    <property type="entry name" value="HAD-like"/>
    <property type="match status" value="1"/>
</dbReference>
<name>A0A7X0DNK1_NOVIT</name>
<dbReference type="Gene3D" id="3.40.50.1000">
    <property type="entry name" value="HAD superfamily/HAD-like"/>
    <property type="match status" value="1"/>
</dbReference>
<dbReference type="PANTHER" id="PTHR43316:SF3">
    <property type="entry name" value="HALOACID DEHALOGENASE, TYPE II (AFU_ORTHOLOGUE AFUA_2G07750)-RELATED"/>
    <property type="match status" value="1"/>
</dbReference>
<protein>
    <recommendedName>
        <fullName evidence="3">(S)-2-haloacid dehalogenase</fullName>
        <ecNumber evidence="3">3.8.1.2</ecNumber>
    </recommendedName>
    <alternativeName>
        <fullName evidence="3">2-haloalkanoic acid dehalogenase</fullName>
    </alternativeName>
    <alternativeName>
        <fullName evidence="3">Halocarboxylic acid halidohydrolase</fullName>
    </alternativeName>
    <alternativeName>
        <fullName evidence="3">L-2-haloacid dehalogenase</fullName>
    </alternativeName>
</protein>
<dbReference type="CDD" id="cd02588">
    <property type="entry name" value="HAD_L2-DEX"/>
    <property type="match status" value="1"/>
</dbReference>
<dbReference type="InterPro" id="IPR006439">
    <property type="entry name" value="HAD-SF_hydro_IA"/>
</dbReference>
<dbReference type="InterPro" id="IPR023214">
    <property type="entry name" value="HAD_sf"/>
</dbReference>
<evidence type="ECO:0000256" key="2">
    <source>
        <dbReference type="ARBA" id="ARBA00022801"/>
    </source>
</evidence>
<dbReference type="EMBL" id="JACIIX010000016">
    <property type="protein sequence ID" value="MBB6212055.1"/>
    <property type="molecule type" value="Genomic_DNA"/>
</dbReference>
<dbReference type="NCBIfam" id="TIGR01428">
    <property type="entry name" value="HAD_type_II"/>
    <property type="match status" value="1"/>
</dbReference>
<evidence type="ECO:0000313" key="4">
    <source>
        <dbReference type="EMBL" id="MBB6212055.1"/>
    </source>
</evidence>
<proteinExistence type="inferred from homology"/>
<dbReference type="EC" id="3.8.1.2" evidence="3"/>
<dbReference type="InterPro" id="IPR023198">
    <property type="entry name" value="PGP-like_dom2"/>
</dbReference>
<dbReference type="PRINTS" id="PR00413">
    <property type="entry name" value="HADHALOGNASE"/>
</dbReference>
<dbReference type="AlphaFoldDB" id="A0A7X0DNK1"/>
<dbReference type="Proteomes" id="UP000544872">
    <property type="component" value="Unassembled WGS sequence"/>
</dbReference>
<comment type="caution">
    <text evidence="4">The sequence shown here is derived from an EMBL/GenBank/DDBJ whole genome shotgun (WGS) entry which is preliminary data.</text>
</comment>
<dbReference type="PANTHER" id="PTHR43316">
    <property type="entry name" value="HYDROLASE, HALOACID DELAHOGENASE-RELATED"/>
    <property type="match status" value="1"/>
</dbReference>
<sequence length="218" mass="23594">MIEVCVFDAYGTLFDVHSAVRRAGSALGSRASAVSALWRTKQLEYSWVRSLMQRYVDFWDCTTDALDHALAVYGGADPAVRAGLLDAYRTLDAYADVRPTLERLRDRGKRLAILSNGTPEMLRHAVTAARLEDLGLQILSVDSLHVFKPDPRVYALAGEALGVPGRVISFQSANAWDVAGAMAYGLNGVWINRIGAAPEYGGTARMLPSLAGLPELVG</sequence>